<evidence type="ECO:0000256" key="4">
    <source>
        <dbReference type="ARBA" id="ARBA00022737"/>
    </source>
</evidence>
<evidence type="ECO:0000256" key="5">
    <source>
        <dbReference type="ARBA" id="ARBA00022741"/>
    </source>
</evidence>
<dbReference type="CDD" id="cd16040">
    <property type="entry name" value="SPRY_PRY_SNTX"/>
    <property type="match status" value="1"/>
</dbReference>
<keyword evidence="5" id="KW-0547">Nucleotide-binding</keyword>
<dbReference type="InterPro" id="IPR032675">
    <property type="entry name" value="LRR_dom_sf"/>
</dbReference>
<dbReference type="Gene3D" id="3.40.50.300">
    <property type="entry name" value="P-loop containing nucleotide triphosphate hydrolases"/>
    <property type="match status" value="1"/>
</dbReference>
<accession>A0A3B1KKQ6</accession>
<dbReference type="Pfam" id="PF14484">
    <property type="entry name" value="FISNA"/>
    <property type="match status" value="1"/>
</dbReference>
<dbReference type="PROSITE" id="PS51450">
    <property type="entry name" value="LRR"/>
    <property type="match status" value="3"/>
</dbReference>
<dbReference type="Gene3D" id="2.60.120.920">
    <property type="match status" value="1"/>
</dbReference>
<keyword evidence="3" id="KW-0433">Leucine-rich repeat</keyword>
<dbReference type="Bgee" id="ENSAMXG00000034726">
    <property type="expression patterns" value="Expressed in pharyngeal gill and 6 other cell types or tissues"/>
</dbReference>
<dbReference type="GO" id="GO:0005524">
    <property type="term" value="F:ATP binding"/>
    <property type="evidence" value="ECO:0007669"/>
    <property type="project" value="UniProtKB-KW"/>
</dbReference>
<dbReference type="Pfam" id="PF17776">
    <property type="entry name" value="NLRC4_HD2"/>
    <property type="match status" value="1"/>
</dbReference>
<dbReference type="InterPro" id="IPR006574">
    <property type="entry name" value="PRY"/>
</dbReference>
<evidence type="ECO:0000259" key="8">
    <source>
        <dbReference type="PROSITE" id="PS50837"/>
    </source>
</evidence>
<comment type="subcellular location">
    <subcellularLocation>
        <location evidence="1">Cytoplasm</location>
    </subcellularLocation>
</comment>
<reference evidence="10" key="1">
    <citation type="submission" date="2013-03" db="EMBL/GenBank/DDBJ databases">
        <authorList>
            <person name="Jeffery W."/>
            <person name="Warren W."/>
            <person name="Wilson R.K."/>
        </authorList>
    </citation>
    <scope>NUCLEOTIDE SEQUENCE</scope>
    <source>
        <strain evidence="10">female</strain>
    </source>
</reference>
<organism evidence="9 10">
    <name type="scientific">Astyanax mexicanus</name>
    <name type="common">Blind cave fish</name>
    <name type="synonym">Astyanax fasciatus mexicanus</name>
    <dbReference type="NCBI Taxonomy" id="7994"/>
    <lineage>
        <taxon>Eukaryota</taxon>
        <taxon>Metazoa</taxon>
        <taxon>Chordata</taxon>
        <taxon>Craniata</taxon>
        <taxon>Vertebrata</taxon>
        <taxon>Euteleostomi</taxon>
        <taxon>Actinopterygii</taxon>
        <taxon>Neopterygii</taxon>
        <taxon>Teleostei</taxon>
        <taxon>Ostariophysi</taxon>
        <taxon>Characiformes</taxon>
        <taxon>Characoidei</taxon>
        <taxon>Acestrorhamphidae</taxon>
        <taxon>Acestrorhamphinae</taxon>
        <taxon>Astyanax</taxon>
    </lineage>
</organism>
<reference evidence="10" key="2">
    <citation type="journal article" date="2014" name="Nat. Commun.">
        <title>The cavefish genome reveals candidate genes for eye loss.</title>
        <authorList>
            <person name="McGaugh S.E."/>
            <person name="Gross J.B."/>
            <person name="Aken B."/>
            <person name="Blin M."/>
            <person name="Borowsky R."/>
            <person name="Chalopin D."/>
            <person name="Hinaux H."/>
            <person name="Jeffery W.R."/>
            <person name="Keene A."/>
            <person name="Ma L."/>
            <person name="Minx P."/>
            <person name="Murphy D."/>
            <person name="O'Quin K.E."/>
            <person name="Retaux S."/>
            <person name="Rohner N."/>
            <person name="Searle S.M."/>
            <person name="Stahl B.A."/>
            <person name="Tabin C."/>
            <person name="Volff J.N."/>
            <person name="Yoshizawa M."/>
            <person name="Warren W.C."/>
        </authorList>
    </citation>
    <scope>NUCLEOTIDE SEQUENCE [LARGE SCALE GENOMIC DNA]</scope>
    <source>
        <strain evidence="10">female</strain>
    </source>
</reference>
<dbReference type="SMART" id="SM00368">
    <property type="entry name" value="LRR_RI"/>
    <property type="match status" value="7"/>
</dbReference>
<keyword evidence="10" id="KW-1185">Reference proteome</keyword>
<evidence type="ECO:0000256" key="6">
    <source>
        <dbReference type="ARBA" id="ARBA00022840"/>
    </source>
</evidence>
<dbReference type="InterPro" id="IPR051261">
    <property type="entry name" value="NLR"/>
</dbReference>
<dbReference type="InterPro" id="IPR003877">
    <property type="entry name" value="SPRY_dom"/>
</dbReference>
<dbReference type="SUPFAM" id="SSF49899">
    <property type="entry name" value="Concanavalin A-like lectins/glucanases"/>
    <property type="match status" value="1"/>
</dbReference>
<evidence type="ECO:0008006" key="11">
    <source>
        <dbReference type="Google" id="ProtNLM"/>
    </source>
</evidence>
<dbReference type="PROSITE" id="PS50837">
    <property type="entry name" value="NACHT"/>
    <property type="match status" value="1"/>
</dbReference>
<reference evidence="9" key="4">
    <citation type="submission" date="2025-09" db="UniProtKB">
        <authorList>
            <consortium name="Ensembl"/>
        </authorList>
    </citation>
    <scope>IDENTIFICATION</scope>
</reference>
<evidence type="ECO:0000256" key="1">
    <source>
        <dbReference type="ARBA" id="ARBA00004496"/>
    </source>
</evidence>
<keyword evidence="6" id="KW-0067">ATP-binding</keyword>
<dbReference type="SMART" id="SM01288">
    <property type="entry name" value="FISNA"/>
    <property type="match status" value="1"/>
</dbReference>
<dbReference type="Pfam" id="PF05729">
    <property type="entry name" value="NACHT"/>
    <property type="match status" value="1"/>
</dbReference>
<keyword evidence="4" id="KW-0677">Repeat</keyword>
<dbReference type="InterPro" id="IPR013320">
    <property type="entry name" value="ConA-like_dom_sf"/>
</dbReference>
<dbReference type="InterPro" id="IPR043136">
    <property type="entry name" value="B30.2/SPRY_sf"/>
</dbReference>
<proteinExistence type="predicted"/>
<dbReference type="SMART" id="SM00449">
    <property type="entry name" value="SPRY"/>
    <property type="match status" value="1"/>
</dbReference>
<sequence length="1030" mass="118113">MKNKYKSLVEGTSTVENRTPLNRIYTQLYIIEGESKCVNEEHEVLKLKETPWRNTEDTAINCADIFKPLQDHKGLKYKERKEKDELNVADLRVVLTKGIAGIGKTVSVQKFILDWAEGKANQDVAFMFVFPFRELNLIKDDQYSLHGLLCAFYPDLKDLDPEIYDKLKAVFIFDGLDESRIPLNFKECEKVSDITMTSSVDVLMTNLIKGELLPSAMIWITCRPAAANQIPHTHINRVTEIQGFNDPQKEEYFRKRISDQDQAQKIISHIKKARSLHIMCHIPVFCWISATVLQRIIKQRHTENPKTLTEMYIHFLLTQTHMKNEKYEKKDERDPEKLLESNRTYLLKLADLAFKQLMKGNVMFYEEDLKESGIDITEASTFSGVFTEIFREECRLYQRKVYCFVHLSFQEFLAAVYVFHCHESEKKEELHCFEPEHRGWFEILFEQPILKQTIAWFWKTPLDVLLERAVDKAVDSLNGHLDLFLRFLLGISLESNQKLLKGLLTQKHTHSEKTTEHIKSLIKREHKSLSTERSINLFLCLCEMKDQSLSSELQEYLKSEKRSEVKLSPGQCSALAYMLLTSEEVLEKLELTKYNTSEEGYRRLIPAVTACRIAVVSGCFLTEASYEAFSSALQSANSSLKELDLSNNYLQDSGVKRLSVGLKSSHSKLETLSLAVCNLGEKSCEILGSVLQSVNSSLKKLDLSYNNLQDFRLGLLSDGLKSSHCKLETLRLVQCYLGQKSCKSLQSVLKSVNSSLKELDLSNNDLRDSGVELLSNGLKSSRCKLETLRLSGCMVTQRGCSSLASALKANLSHLRELDLTYNHPGKSGVRLFNEMLDKMMVEHGGNIRMKPGLKKYACTFTLDPKTASTRLSLSDKNRKVECVKEFQPYQSDRFTYFGSVLSLESLTGRCYWEAKWSGKRGTVIAVCYRRIRRNGHSNDFGTNNLSWSLEHLNNRYSVYHNKKKIYECFHQDQSGRVGVYLDWPAGILSFYSISSHTLSHIHTLQTTFTEPLYAGFGVHFGSWVHICEIE</sequence>
<dbReference type="InterPro" id="IPR001870">
    <property type="entry name" value="B30.2/SPRY"/>
</dbReference>
<dbReference type="InterPro" id="IPR041075">
    <property type="entry name" value="NOD1/2_WH"/>
</dbReference>
<feature type="domain" description="NACHT" evidence="8">
    <location>
        <begin position="92"/>
        <end position="226"/>
    </location>
</feature>
<name>A0A3B1KKQ6_ASTMX</name>
<dbReference type="AlphaFoldDB" id="A0A3B1KKQ6"/>
<dbReference type="Pfam" id="PF13516">
    <property type="entry name" value="LRR_6"/>
    <property type="match status" value="4"/>
</dbReference>
<dbReference type="InterPro" id="IPR001611">
    <property type="entry name" value="Leu-rich_rpt"/>
</dbReference>
<dbReference type="PROSITE" id="PS50188">
    <property type="entry name" value="B302_SPRY"/>
    <property type="match status" value="1"/>
</dbReference>
<dbReference type="InterPro" id="IPR041267">
    <property type="entry name" value="NLRP_HD2"/>
</dbReference>
<evidence type="ECO:0000256" key="2">
    <source>
        <dbReference type="ARBA" id="ARBA00022490"/>
    </source>
</evidence>
<dbReference type="GO" id="GO:0005737">
    <property type="term" value="C:cytoplasm"/>
    <property type="evidence" value="ECO:0007669"/>
    <property type="project" value="UniProtKB-SubCell"/>
</dbReference>
<dbReference type="Pfam" id="PF13765">
    <property type="entry name" value="PRY"/>
    <property type="match status" value="1"/>
</dbReference>
<dbReference type="FunFam" id="3.40.50.300:FF:000210">
    <property type="entry name" value="Si:dkey-16p6.1"/>
    <property type="match status" value="1"/>
</dbReference>
<dbReference type="Gene3D" id="3.80.10.10">
    <property type="entry name" value="Ribonuclease Inhibitor"/>
    <property type="match status" value="1"/>
</dbReference>
<feature type="domain" description="B30.2/SPRY" evidence="7">
    <location>
        <begin position="840"/>
        <end position="1030"/>
    </location>
</feature>
<dbReference type="PRINTS" id="PR01407">
    <property type="entry name" value="BUTYPHLNCDUF"/>
</dbReference>
<reference evidence="9" key="3">
    <citation type="submission" date="2025-08" db="UniProtKB">
        <authorList>
            <consortium name="Ensembl"/>
        </authorList>
    </citation>
    <scope>IDENTIFICATION</scope>
</reference>
<dbReference type="GeneTree" id="ENSGT01150000286911"/>
<dbReference type="SMART" id="SM00589">
    <property type="entry name" value="PRY"/>
    <property type="match status" value="1"/>
</dbReference>
<evidence type="ECO:0000259" key="7">
    <source>
        <dbReference type="PROSITE" id="PS50188"/>
    </source>
</evidence>
<dbReference type="SUPFAM" id="SSF52047">
    <property type="entry name" value="RNI-like"/>
    <property type="match status" value="1"/>
</dbReference>
<evidence type="ECO:0000313" key="9">
    <source>
        <dbReference type="Ensembl" id="ENSAMXP00000054451.1"/>
    </source>
</evidence>
<dbReference type="Ensembl" id="ENSAMXT00000055904.1">
    <property type="protein sequence ID" value="ENSAMXP00000054451.1"/>
    <property type="gene ID" value="ENSAMXG00000034726.1"/>
</dbReference>
<dbReference type="InterPro" id="IPR003879">
    <property type="entry name" value="Butyrophylin_SPRY"/>
</dbReference>
<dbReference type="Proteomes" id="UP000018467">
    <property type="component" value="Unassembled WGS sequence"/>
</dbReference>
<dbReference type="PANTHER" id="PTHR24106">
    <property type="entry name" value="NACHT, LRR AND CARD DOMAINS-CONTAINING"/>
    <property type="match status" value="1"/>
</dbReference>
<dbReference type="InterPro" id="IPR029495">
    <property type="entry name" value="NACHT-assoc"/>
</dbReference>
<evidence type="ECO:0000256" key="3">
    <source>
        <dbReference type="ARBA" id="ARBA00022614"/>
    </source>
</evidence>
<dbReference type="Pfam" id="PF17779">
    <property type="entry name" value="WHD_NOD2"/>
    <property type="match status" value="1"/>
</dbReference>
<evidence type="ECO:0000313" key="10">
    <source>
        <dbReference type="Proteomes" id="UP000018467"/>
    </source>
</evidence>
<protein>
    <recommendedName>
        <fullName evidence="11">B30.2/SPRY domain-containing protein</fullName>
    </recommendedName>
</protein>
<dbReference type="InterPro" id="IPR027417">
    <property type="entry name" value="P-loop_NTPase"/>
</dbReference>
<dbReference type="Pfam" id="PF00622">
    <property type="entry name" value="SPRY"/>
    <property type="match status" value="1"/>
</dbReference>
<dbReference type="InParanoid" id="A0A3B1KKQ6"/>
<dbReference type="InterPro" id="IPR007111">
    <property type="entry name" value="NACHT_NTPase"/>
</dbReference>
<keyword evidence="2" id="KW-0963">Cytoplasm</keyword>